<evidence type="ECO:0000256" key="1">
    <source>
        <dbReference type="ARBA" id="ARBA00004123"/>
    </source>
</evidence>
<proteinExistence type="predicted"/>
<feature type="compositionally biased region" description="Basic and acidic residues" evidence="6">
    <location>
        <begin position="114"/>
        <end position="124"/>
    </location>
</feature>
<keyword evidence="10" id="KW-1185">Reference proteome</keyword>
<sequence length="330" mass="37857">MSEYWKSLPRKYCDICKCWFADNKASIEFHERGKRHQENAAKRIQDIQKRGIKDFKKQKKLEEDMEKIERAALAAYQKDLQNNLEAIPNPSLINSITNSAYNVPDFSKVSKAPNESKRTKESKTNAKKAKLSVNPKTITVKKEISEENSNGVEIKQEAVPETRKWYEAMTDEGYKYYWHAETSESCWEPPEEGFLSLEEQESLNSQATTENSVPEIKEEPKEEVEEDNTENVEEPVYSIGPQPKVDPYGQWVTVEKKALVEIDLQLPKPSEDLIEVIIPVAKDEPKLKITEKIVGQLVDIDSSEGVTFKKRKFGGSSAKRNARQRNLDDD</sequence>
<dbReference type="SUPFAM" id="SSF57667">
    <property type="entry name" value="beta-beta-alpha zinc fingers"/>
    <property type="match status" value="1"/>
</dbReference>
<comment type="subcellular location">
    <subcellularLocation>
        <location evidence="1">Nucleus</location>
    </subcellularLocation>
</comment>
<keyword evidence="5" id="KW-0539">Nucleus</keyword>
<feature type="region of interest" description="Disordered" evidence="6">
    <location>
        <begin position="107"/>
        <end position="131"/>
    </location>
</feature>
<evidence type="ECO:0000256" key="2">
    <source>
        <dbReference type="ARBA" id="ARBA00022723"/>
    </source>
</evidence>
<dbReference type="Pfam" id="PF00397">
    <property type="entry name" value="WW"/>
    <property type="match status" value="1"/>
</dbReference>
<dbReference type="InterPro" id="IPR003604">
    <property type="entry name" value="Matrin/U1-like-C_Znf_C2H2"/>
</dbReference>
<dbReference type="SMART" id="SM00456">
    <property type="entry name" value="WW"/>
    <property type="match status" value="1"/>
</dbReference>
<dbReference type="InterPro" id="IPR040023">
    <property type="entry name" value="WBP4"/>
</dbReference>
<name>A0AAV2AWZ0_9ARAC</name>
<feature type="domain" description="WW" evidence="7">
    <location>
        <begin position="159"/>
        <end position="192"/>
    </location>
</feature>
<evidence type="ECO:0000313" key="10">
    <source>
        <dbReference type="Proteomes" id="UP001497382"/>
    </source>
</evidence>
<dbReference type="PROSITE" id="PS50020">
    <property type="entry name" value="WW_DOMAIN_2"/>
    <property type="match status" value="1"/>
</dbReference>
<evidence type="ECO:0000259" key="8">
    <source>
        <dbReference type="PROSITE" id="PS50171"/>
    </source>
</evidence>
<protein>
    <recommendedName>
        <fullName evidence="11">WW domain-binding protein 4</fullName>
    </recommendedName>
</protein>
<dbReference type="GO" id="GO:0000398">
    <property type="term" value="P:mRNA splicing, via spliceosome"/>
    <property type="evidence" value="ECO:0007669"/>
    <property type="project" value="InterPro"/>
</dbReference>
<evidence type="ECO:0000256" key="4">
    <source>
        <dbReference type="ARBA" id="ARBA00022833"/>
    </source>
</evidence>
<dbReference type="EMBL" id="CAXIEN010000232">
    <property type="protein sequence ID" value="CAL1288442.1"/>
    <property type="molecule type" value="Genomic_DNA"/>
</dbReference>
<gene>
    <name evidence="9" type="ORF">LARSCL_LOCUS15351</name>
</gene>
<dbReference type="Proteomes" id="UP001497382">
    <property type="component" value="Unassembled WGS sequence"/>
</dbReference>
<evidence type="ECO:0008006" key="11">
    <source>
        <dbReference type="Google" id="ProtNLM"/>
    </source>
</evidence>
<dbReference type="CDD" id="cd00201">
    <property type="entry name" value="WW"/>
    <property type="match status" value="1"/>
</dbReference>
<accession>A0AAV2AWZ0</accession>
<keyword evidence="4" id="KW-0862">Zinc</keyword>
<dbReference type="PANTHER" id="PTHR13173:SF10">
    <property type="entry name" value="WW DOMAIN-BINDING PROTEIN 4"/>
    <property type="match status" value="1"/>
</dbReference>
<dbReference type="SMART" id="SM00451">
    <property type="entry name" value="ZnF_U1"/>
    <property type="match status" value="1"/>
</dbReference>
<evidence type="ECO:0000256" key="6">
    <source>
        <dbReference type="SAM" id="MobiDB-lite"/>
    </source>
</evidence>
<comment type="caution">
    <text evidence="9">The sequence shown here is derived from an EMBL/GenBank/DDBJ whole genome shotgun (WGS) entry which is preliminary data.</text>
</comment>
<feature type="compositionally biased region" description="Polar residues" evidence="6">
    <location>
        <begin position="202"/>
        <end position="212"/>
    </location>
</feature>
<dbReference type="InterPro" id="IPR000690">
    <property type="entry name" value="Matrin/U1-C_Znf_C2H2"/>
</dbReference>
<dbReference type="PANTHER" id="PTHR13173">
    <property type="entry name" value="WW DOMAIN BINDING PROTEIN 4"/>
    <property type="match status" value="1"/>
</dbReference>
<reference evidence="9 10" key="1">
    <citation type="submission" date="2024-04" db="EMBL/GenBank/DDBJ databases">
        <authorList>
            <person name="Rising A."/>
            <person name="Reimegard J."/>
            <person name="Sonavane S."/>
            <person name="Akerstrom W."/>
            <person name="Nylinder S."/>
            <person name="Hedman E."/>
            <person name="Kallberg Y."/>
        </authorList>
    </citation>
    <scope>NUCLEOTIDE SEQUENCE [LARGE SCALE GENOMIC DNA]</scope>
</reference>
<evidence type="ECO:0000256" key="5">
    <source>
        <dbReference type="ARBA" id="ARBA00023242"/>
    </source>
</evidence>
<feature type="domain" description="Matrin-type" evidence="8">
    <location>
        <begin position="11"/>
        <end position="42"/>
    </location>
</feature>
<keyword evidence="2" id="KW-0479">Metal-binding</keyword>
<dbReference type="GO" id="GO:0008270">
    <property type="term" value="F:zinc ion binding"/>
    <property type="evidence" value="ECO:0007669"/>
    <property type="project" value="UniProtKB-KW"/>
</dbReference>
<dbReference type="Gene3D" id="3.30.160.60">
    <property type="entry name" value="Classic Zinc Finger"/>
    <property type="match status" value="1"/>
</dbReference>
<keyword evidence="3" id="KW-0863">Zinc-finger</keyword>
<dbReference type="InterPro" id="IPR001202">
    <property type="entry name" value="WW_dom"/>
</dbReference>
<dbReference type="GO" id="GO:0003723">
    <property type="term" value="F:RNA binding"/>
    <property type="evidence" value="ECO:0007669"/>
    <property type="project" value="TreeGrafter"/>
</dbReference>
<feature type="region of interest" description="Disordered" evidence="6">
    <location>
        <begin position="201"/>
        <end position="241"/>
    </location>
</feature>
<dbReference type="SUPFAM" id="SSF51045">
    <property type="entry name" value="WW domain"/>
    <property type="match status" value="1"/>
</dbReference>
<dbReference type="PROSITE" id="PS01159">
    <property type="entry name" value="WW_DOMAIN_1"/>
    <property type="match status" value="1"/>
</dbReference>
<dbReference type="Gene3D" id="2.20.70.10">
    <property type="match status" value="1"/>
</dbReference>
<dbReference type="AlphaFoldDB" id="A0AAV2AWZ0"/>
<dbReference type="InterPro" id="IPR036236">
    <property type="entry name" value="Znf_C2H2_sf"/>
</dbReference>
<dbReference type="InterPro" id="IPR036020">
    <property type="entry name" value="WW_dom_sf"/>
</dbReference>
<evidence type="ECO:0000313" key="9">
    <source>
        <dbReference type="EMBL" id="CAL1288442.1"/>
    </source>
</evidence>
<dbReference type="GO" id="GO:0071011">
    <property type="term" value="C:precatalytic spliceosome"/>
    <property type="evidence" value="ECO:0007669"/>
    <property type="project" value="TreeGrafter"/>
</dbReference>
<evidence type="ECO:0000259" key="7">
    <source>
        <dbReference type="PROSITE" id="PS50020"/>
    </source>
</evidence>
<evidence type="ECO:0000256" key="3">
    <source>
        <dbReference type="ARBA" id="ARBA00022771"/>
    </source>
</evidence>
<dbReference type="Pfam" id="PF06220">
    <property type="entry name" value="zf-U1"/>
    <property type="match status" value="1"/>
</dbReference>
<dbReference type="InterPro" id="IPR013085">
    <property type="entry name" value="U1-CZ_Znf_C2H2"/>
</dbReference>
<feature type="compositionally biased region" description="Acidic residues" evidence="6">
    <location>
        <begin position="221"/>
        <end position="233"/>
    </location>
</feature>
<dbReference type="PROSITE" id="PS50171">
    <property type="entry name" value="ZF_MATRIN"/>
    <property type="match status" value="1"/>
</dbReference>
<organism evidence="9 10">
    <name type="scientific">Larinioides sclopetarius</name>
    <dbReference type="NCBI Taxonomy" id="280406"/>
    <lineage>
        <taxon>Eukaryota</taxon>
        <taxon>Metazoa</taxon>
        <taxon>Ecdysozoa</taxon>
        <taxon>Arthropoda</taxon>
        <taxon>Chelicerata</taxon>
        <taxon>Arachnida</taxon>
        <taxon>Araneae</taxon>
        <taxon>Araneomorphae</taxon>
        <taxon>Entelegynae</taxon>
        <taxon>Araneoidea</taxon>
        <taxon>Araneidae</taxon>
        <taxon>Larinioides</taxon>
    </lineage>
</organism>